<feature type="domain" description="Cyclin N-terminal" evidence="9">
    <location>
        <begin position="1077"/>
        <end position="1166"/>
    </location>
</feature>
<evidence type="ECO:0000256" key="6">
    <source>
        <dbReference type="ARBA" id="ARBA00022833"/>
    </source>
</evidence>
<evidence type="ECO:0000313" key="12">
    <source>
        <dbReference type="EMBL" id="KAG2177359.1"/>
    </source>
</evidence>
<dbReference type="CDD" id="cd20540">
    <property type="entry name" value="CYCLIN_CCNY_like"/>
    <property type="match status" value="1"/>
</dbReference>
<evidence type="ECO:0000259" key="10">
    <source>
        <dbReference type="Pfam" id="PF09329"/>
    </source>
</evidence>
<dbReference type="InterPro" id="IPR006671">
    <property type="entry name" value="Cyclin_N"/>
</dbReference>
<evidence type="ECO:0000256" key="4">
    <source>
        <dbReference type="ARBA" id="ARBA00022723"/>
    </source>
</evidence>
<dbReference type="Pfam" id="PF00134">
    <property type="entry name" value="Cyclin_N"/>
    <property type="match status" value="1"/>
</dbReference>
<keyword evidence="7" id="KW-0539">Nucleus</keyword>
<reference evidence="12" key="1">
    <citation type="submission" date="2020-12" db="EMBL/GenBank/DDBJ databases">
        <title>Metabolic potential, ecology and presence of endohyphal bacteria is reflected in genomic diversity of Mucoromycotina.</title>
        <authorList>
            <person name="Muszewska A."/>
            <person name="Okrasinska A."/>
            <person name="Steczkiewicz K."/>
            <person name="Drgas O."/>
            <person name="Orlowska M."/>
            <person name="Perlinska-Lenart U."/>
            <person name="Aleksandrzak-Piekarczyk T."/>
            <person name="Szatraj K."/>
            <person name="Zielenkiewicz U."/>
            <person name="Pilsyk S."/>
            <person name="Malc E."/>
            <person name="Mieczkowski P."/>
            <person name="Kruszewska J.S."/>
            <person name="Biernat P."/>
            <person name="Pawlowska J."/>
        </authorList>
    </citation>
    <scope>NUCLEOTIDE SEQUENCE</scope>
    <source>
        <strain evidence="12">WA0000067209</strain>
    </source>
</reference>
<dbReference type="PANTHER" id="PTHR13454:SF11">
    <property type="entry name" value="PROTEIN MCM10 HOMOLOG"/>
    <property type="match status" value="1"/>
</dbReference>
<dbReference type="OrthoDB" id="10250320at2759"/>
<keyword evidence="5" id="KW-0863">Zinc-finger</keyword>
<feature type="compositionally biased region" description="Polar residues" evidence="8">
    <location>
        <begin position="851"/>
        <end position="878"/>
    </location>
</feature>
<dbReference type="Pfam" id="PF09329">
    <property type="entry name" value="zf-primase"/>
    <property type="match status" value="1"/>
</dbReference>
<dbReference type="Gene3D" id="1.10.472.10">
    <property type="entry name" value="Cyclin-like"/>
    <property type="match status" value="1"/>
</dbReference>
<dbReference type="InterPro" id="IPR055065">
    <property type="entry name" value="OB_MCM10"/>
</dbReference>
<dbReference type="Proteomes" id="UP000654370">
    <property type="component" value="Unassembled WGS sequence"/>
</dbReference>
<name>A0A8H7PN96_MORIS</name>
<dbReference type="InterPro" id="IPR012340">
    <property type="entry name" value="NA-bd_OB-fold"/>
</dbReference>
<feature type="domain" description="MCM10 OB-fold" evidence="11">
    <location>
        <begin position="90"/>
        <end position="223"/>
    </location>
</feature>
<accession>A0A8H7PN96</accession>
<evidence type="ECO:0000256" key="8">
    <source>
        <dbReference type="SAM" id="MobiDB-lite"/>
    </source>
</evidence>
<dbReference type="Gene3D" id="2.40.50.140">
    <property type="entry name" value="Nucleic acid-binding proteins"/>
    <property type="match status" value="1"/>
</dbReference>
<feature type="region of interest" description="Disordered" evidence="8">
    <location>
        <begin position="637"/>
        <end position="658"/>
    </location>
</feature>
<dbReference type="InterPro" id="IPR036915">
    <property type="entry name" value="Cyclin-like_sf"/>
</dbReference>
<evidence type="ECO:0000256" key="3">
    <source>
        <dbReference type="ARBA" id="ARBA00022705"/>
    </source>
</evidence>
<dbReference type="GO" id="GO:0003688">
    <property type="term" value="F:DNA replication origin binding"/>
    <property type="evidence" value="ECO:0007669"/>
    <property type="project" value="TreeGrafter"/>
</dbReference>
<protein>
    <submittedName>
        <fullName evidence="12">Uncharacterized protein</fullName>
    </submittedName>
</protein>
<feature type="domain" description="Zinc finger Mcm10/DnaG-type" evidence="10">
    <location>
        <begin position="244"/>
        <end position="289"/>
    </location>
</feature>
<keyword evidence="13" id="KW-1185">Reference proteome</keyword>
<evidence type="ECO:0000256" key="7">
    <source>
        <dbReference type="ARBA" id="ARBA00023242"/>
    </source>
</evidence>
<comment type="similarity">
    <text evidence="2">Belongs to the MCM10 family.</text>
</comment>
<keyword evidence="6" id="KW-0862">Zinc</keyword>
<evidence type="ECO:0000259" key="9">
    <source>
        <dbReference type="Pfam" id="PF00134"/>
    </source>
</evidence>
<evidence type="ECO:0000259" key="11">
    <source>
        <dbReference type="Pfam" id="PF22379"/>
    </source>
</evidence>
<dbReference type="GO" id="GO:0003697">
    <property type="term" value="F:single-stranded DNA binding"/>
    <property type="evidence" value="ECO:0007669"/>
    <property type="project" value="InterPro"/>
</dbReference>
<feature type="region of interest" description="Disordered" evidence="8">
    <location>
        <begin position="421"/>
        <end position="440"/>
    </location>
</feature>
<feature type="region of interest" description="Disordered" evidence="8">
    <location>
        <begin position="31"/>
        <end position="57"/>
    </location>
</feature>
<dbReference type="PANTHER" id="PTHR13454">
    <property type="entry name" value="PROTEIN MCM10 HOMOLOG"/>
    <property type="match status" value="1"/>
</dbReference>
<dbReference type="GO" id="GO:0008270">
    <property type="term" value="F:zinc ion binding"/>
    <property type="evidence" value="ECO:0007669"/>
    <property type="project" value="UniProtKB-KW"/>
</dbReference>
<sequence length="1316" mass="147294">MHDVSGKAHGSTNAQSEDLVFQKFKNLNSKLGNGKKSSASSSAQVLTSDSKRKRPEENATLIDNTIITSAKTTTDTQSSESSAVIIEPMSKFRLRERVMKTQEVKKRLIDHEFIPIQSVQQHVSNLNKSTAARFPELIKYGKKIETNPKLLEYWATVGVLETNPQERTTSTKKKYCLLRLTNLVDVHVNILLFGQTYESWYRRLQQGMVIGIQKPKVLRPTEVAQLDTTTGLHVDRVDNIFIIGWSKDCAQCEAYLRDDSQCPTVIDGRNGIYCEEHVMFAYKRSKNTRMELASGDVALEIRAATGSKNDQGRHVYRVQGGIAKAQKRSSAYGTKMAPQDNAAYVLDGGGIVTNSKTTIDLLSANNSQENKKELADFLSARNDFGARMLRQTTGFVNKQDESVQESAKGGSPFSAEAIRRIGFNPDPSAGQLSKTDKDQKSQAIDRLLRREKDEASPSGFQQALRSQSKEKFVYFFGIKRRPQKVGCQTTTKKYAQPLSIQVHDGKTPKLHVEIKAKDDTNSISPLIDSGYPTTAVSANFPKQLPSIQEDGNLTVVDATPRMSEVHLSVIPKGKVPVIMEALTEAVQPNAKKLIDPAYEETDGATNHVRVPERTSSRKPMKKSITAPNLWRLSKAVPLEEESKKHSVDAGTKFTGNRKAGSTIKDKVMNWFFSNKSNKALSKTDKNMPERLSRKLQQNQMPQLQIVEDKYPHTDENMQVLADTKIECIQPELDSDTKSHNLPSRLERRTSLVDRTRQAVSLVKSRSLRRTRSCVSGGDLYARNQVDVLPGVKELDVDATNDRTDVAKPLTRANTINGVRQYAITRQPLKHHLMTSESLKLPPTNYNESNNFSATQAKTPSSPAMSLSDIQSPQKTQTKVMRKPVSIREDLYPRDSRTAIDSTRSSMMRTSQSLQPGQYLSEMDFIAREEVFSFPDVDFSDDDSMDETDFLPEPEMQVVPSSKTESQITSMEAPPYINISATRGVASVMGAVSSKPSVKSLVKSNSTSSLLTVDSTISKGNVDLTVKCVADVIYEIICKNHASLRFSSDAVLLYREASHQEPYSHVPYTQWRQIHEQLAYVFECGELRAECAIITLIYIERMLKNTHIDLYDGNWRLTVLGALLLAVKVWDDCAVYNIDFISLFPEIGVRYMNKLERFFINGLSYDVSIKSSLFANEYFKLRGRAMSQKFQSRSKHDVREKTTRSYTSNNLKDMVKEFQKVDSPMTMRFDSTTKPLSAKQADKLDACSDRSGWRQSETMHDLSKLASSVTEPTELLISSTTMGPFGGVGGNIFDNIDDVRKCNSDLAFVTLGKAIIN</sequence>
<dbReference type="Pfam" id="PF22379">
    <property type="entry name" value="OB_MCM10"/>
    <property type="match status" value="1"/>
</dbReference>
<organism evidence="12 13">
    <name type="scientific">Mortierella isabellina</name>
    <name type="common">Filamentous fungus</name>
    <name type="synonym">Umbelopsis isabellina</name>
    <dbReference type="NCBI Taxonomy" id="91625"/>
    <lineage>
        <taxon>Eukaryota</taxon>
        <taxon>Fungi</taxon>
        <taxon>Fungi incertae sedis</taxon>
        <taxon>Mucoromycota</taxon>
        <taxon>Mucoromycotina</taxon>
        <taxon>Umbelopsidomycetes</taxon>
        <taxon>Umbelopsidales</taxon>
        <taxon>Umbelopsidaceae</taxon>
        <taxon>Umbelopsis</taxon>
    </lineage>
</organism>
<keyword evidence="4" id="KW-0479">Metal-binding</keyword>
<keyword evidence="3" id="KW-0235">DNA replication</keyword>
<evidence type="ECO:0000256" key="2">
    <source>
        <dbReference type="ARBA" id="ARBA00009679"/>
    </source>
</evidence>
<dbReference type="SUPFAM" id="SSF47954">
    <property type="entry name" value="Cyclin-like"/>
    <property type="match status" value="1"/>
</dbReference>
<evidence type="ECO:0000313" key="13">
    <source>
        <dbReference type="Proteomes" id="UP000654370"/>
    </source>
</evidence>
<proteinExistence type="inferred from homology"/>
<feature type="region of interest" description="Disordered" evidence="8">
    <location>
        <begin position="602"/>
        <end position="622"/>
    </location>
</feature>
<dbReference type="GO" id="GO:0006270">
    <property type="term" value="P:DNA replication initiation"/>
    <property type="evidence" value="ECO:0007669"/>
    <property type="project" value="InterPro"/>
</dbReference>
<comment type="caution">
    <text evidence="12">The sequence shown here is derived from an EMBL/GenBank/DDBJ whole genome shotgun (WGS) entry which is preliminary data.</text>
</comment>
<evidence type="ECO:0000256" key="1">
    <source>
        <dbReference type="ARBA" id="ARBA00004123"/>
    </source>
</evidence>
<dbReference type="EMBL" id="JAEPQZ010000009">
    <property type="protein sequence ID" value="KAG2177359.1"/>
    <property type="molecule type" value="Genomic_DNA"/>
</dbReference>
<feature type="compositionally biased region" description="Low complexity" evidence="8">
    <location>
        <begin position="31"/>
        <end position="43"/>
    </location>
</feature>
<feature type="region of interest" description="Disordered" evidence="8">
    <location>
        <begin position="851"/>
        <end position="881"/>
    </location>
</feature>
<dbReference type="GO" id="GO:0043596">
    <property type="term" value="C:nuclear replication fork"/>
    <property type="evidence" value="ECO:0007669"/>
    <property type="project" value="TreeGrafter"/>
</dbReference>
<dbReference type="InterPro" id="IPR040184">
    <property type="entry name" value="Mcm10"/>
</dbReference>
<comment type="subcellular location">
    <subcellularLocation>
        <location evidence="1">Nucleus</location>
    </subcellularLocation>
</comment>
<gene>
    <name evidence="12" type="ORF">INT43_008016</name>
</gene>
<dbReference type="InterPro" id="IPR015408">
    <property type="entry name" value="Znf_Mcm10/DnaG"/>
</dbReference>
<evidence type="ECO:0000256" key="5">
    <source>
        <dbReference type="ARBA" id="ARBA00022771"/>
    </source>
</evidence>